<dbReference type="OrthoDB" id="9792139at2"/>
<keyword evidence="9" id="KW-1185">Reference proteome</keyword>
<comment type="similarity">
    <text evidence="2">Belongs to the SusD family.</text>
</comment>
<dbReference type="AlphaFoldDB" id="A0A243WHR8"/>
<evidence type="ECO:0000256" key="5">
    <source>
        <dbReference type="ARBA" id="ARBA00023237"/>
    </source>
</evidence>
<organism evidence="8 9">
    <name type="scientific">Hymenobacter crusticola</name>
    <dbReference type="NCBI Taxonomy" id="1770526"/>
    <lineage>
        <taxon>Bacteria</taxon>
        <taxon>Pseudomonadati</taxon>
        <taxon>Bacteroidota</taxon>
        <taxon>Cytophagia</taxon>
        <taxon>Cytophagales</taxon>
        <taxon>Hymenobacteraceae</taxon>
        <taxon>Hymenobacter</taxon>
    </lineage>
</organism>
<dbReference type="Pfam" id="PF07980">
    <property type="entry name" value="SusD_RagB"/>
    <property type="match status" value="1"/>
</dbReference>
<sequence>MKRFALAFTALLVTAQFMSSCKKDYLEENPASLYTPQTVLVDSLGFESSMAGLQSVVREQYTRSDEQGLLGMMQEGTDVAIPGQVQGAEIPYYNYTLLNAQDQAAAVMWSWAYRTINNCNQIIQGAATAPATLRQGYKNRISAEARFFRAYAYNFLVTLWGDVPLVDAPVTSPRTDFTRTPVADVNAFIINDLTTAIPSLLQASQLSSAASGRITRGAAQHLLGEVYLRTKQNALAEQVLQALISSNQYKLIMARYGVRSNQPGDYFSDMFIIGNQRRSQGNTELIWGIEQQLLVPGGTTSAQQRRMWVPAYYNIKGMALADSLGGRGLGRLRLSNWVDYRLYTSPDMRNSKYNLKRRFYYNDATMPATYGKRVTGLAGSDTIYNITPYTTKWNQFDPSDTFGFGTIKDITMMRLGETYLLLAEAQFKQGKLAEAAASINMLRTRAQAPQVTASQIDLNFILDERARELIGEEQRRITLVRTGTLVERTLRLNGASVTGLTEKNLLLPIPQTSIDLNNSGNLAQNPGY</sequence>
<feature type="domain" description="RagB/SusD" evidence="6">
    <location>
        <begin position="339"/>
        <end position="528"/>
    </location>
</feature>
<comment type="caution">
    <text evidence="8">The sequence shown here is derived from an EMBL/GenBank/DDBJ whole genome shotgun (WGS) entry which is preliminary data.</text>
</comment>
<evidence type="ECO:0000259" key="6">
    <source>
        <dbReference type="Pfam" id="PF07980"/>
    </source>
</evidence>
<protein>
    <recommendedName>
        <fullName evidence="10">RagB/SusD family nutrient uptake outer membrane protein</fullName>
    </recommendedName>
</protein>
<evidence type="ECO:0000259" key="7">
    <source>
        <dbReference type="Pfam" id="PF14322"/>
    </source>
</evidence>
<dbReference type="RefSeq" id="WP_086592905.1">
    <property type="nucleotide sequence ID" value="NZ_MTSE01000002.1"/>
</dbReference>
<evidence type="ECO:0000313" key="8">
    <source>
        <dbReference type="EMBL" id="OUJ75359.1"/>
    </source>
</evidence>
<keyword evidence="4" id="KW-0472">Membrane</keyword>
<dbReference type="Gene3D" id="1.25.40.390">
    <property type="match status" value="1"/>
</dbReference>
<evidence type="ECO:0000256" key="4">
    <source>
        <dbReference type="ARBA" id="ARBA00023136"/>
    </source>
</evidence>
<dbReference type="SUPFAM" id="SSF48452">
    <property type="entry name" value="TPR-like"/>
    <property type="match status" value="1"/>
</dbReference>
<dbReference type="InterPro" id="IPR011990">
    <property type="entry name" value="TPR-like_helical_dom_sf"/>
</dbReference>
<evidence type="ECO:0000256" key="1">
    <source>
        <dbReference type="ARBA" id="ARBA00004442"/>
    </source>
</evidence>
<dbReference type="Pfam" id="PF14322">
    <property type="entry name" value="SusD-like_3"/>
    <property type="match status" value="1"/>
</dbReference>
<evidence type="ECO:0000256" key="2">
    <source>
        <dbReference type="ARBA" id="ARBA00006275"/>
    </source>
</evidence>
<proteinExistence type="inferred from homology"/>
<dbReference type="PROSITE" id="PS51257">
    <property type="entry name" value="PROKAR_LIPOPROTEIN"/>
    <property type="match status" value="1"/>
</dbReference>
<dbReference type="Proteomes" id="UP000194873">
    <property type="component" value="Unassembled WGS sequence"/>
</dbReference>
<keyword evidence="3" id="KW-0732">Signal</keyword>
<keyword evidence="5" id="KW-0998">Cell outer membrane</keyword>
<feature type="domain" description="SusD-like N-terminal" evidence="7">
    <location>
        <begin position="80"/>
        <end position="228"/>
    </location>
</feature>
<dbReference type="InterPro" id="IPR012944">
    <property type="entry name" value="SusD_RagB_dom"/>
</dbReference>
<dbReference type="GO" id="GO:0009279">
    <property type="term" value="C:cell outer membrane"/>
    <property type="evidence" value="ECO:0007669"/>
    <property type="project" value="UniProtKB-SubCell"/>
</dbReference>
<dbReference type="EMBL" id="MTSE01000002">
    <property type="protein sequence ID" value="OUJ75359.1"/>
    <property type="molecule type" value="Genomic_DNA"/>
</dbReference>
<gene>
    <name evidence="8" type="ORF">BXP70_04915</name>
</gene>
<evidence type="ECO:0008006" key="10">
    <source>
        <dbReference type="Google" id="ProtNLM"/>
    </source>
</evidence>
<dbReference type="InterPro" id="IPR033985">
    <property type="entry name" value="SusD-like_N"/>
</dbReference>
<comment type="subcellular location">
    <subcellularLocation>
        <location evidence="1">Cell outer membrane</location>
    </subcellularLocation>
</comment>
<reference evidence="8 9" key="1">
    <citation type="submission" date="2017-01" db="EMBL/GenBank/DDBJ databases">
        <title>A new Hymenobacter.</title>
        <authorList>
            <person name="Liang Y."/>
            <person name="Feng F."/>
        </authorList>
    </citation>
    <scope>NUCLEOTIDE SEQUENCE [LARGE SCALE GENOMIC DNA]</scope>
    <source>
        <strain evidence="8">MIMBbqt21</strain>
    </source>
</reference>
<name>A0A243WHR8_9BACT</name>
<evidence type="ECO:0000256" key="3">
    <source>
        <dbReference type="ARBA" id="ARBA00022729"/>
    </source>
</evidence>
<evidence type="ECO:0000313" key="9">
    <source>
        <dbReference type="Proteomes" id="UP000194873"/>
    </source>
</evidence>
<accession>A0A243WHR8</accession>